<comment type="function">
    <text evidence="5">May act as a carbohydrate transporter.</text>
</comment>
<dbReference type="InterPro" id="IPR003245">
    <property type="entry name" value="Phytocyanin_dom"/>
</dbReference>
<comment type="caution">
    <text evidence="9">The sequence shown here is derived from an EMBL/GenBank/DDBJ whole genome shotgun (WGS) entry which is preliminary data.</text>
</comment>
<organism evidence="9 10">
    <name type="scientific">Vitis vinifera</name>
    <name type="common">Grape</name>
    <dbReference type="NCBI Taxonomy" id="29760"/>
    <lineage>
        <taxon>Eukaryota</taxon>
        <taxon>Viridiplantae</taxon>
        <taxon>Streptophyta</taxon>
        <taxon>Embryophyta</taxon>
        <taxon>Tracheophyta</taxon>
        <taxon>Spermatophyta</taxon>
        <taxon>Magnoliopsida</taxon>
        <taxon>eudicotyledons</taxon>
        <taxon>Gunneridae</taxon>
        <taxon>Pentapetalae</taxon>
        <taxon>rosids</taxon>
        <taxon>Vitales</taxon>
        <taxon>Vitaceae</taxon>
        <taxon>Viteae</taxon>
        <taxon>Vitis</taxon>
    </lineage>
</organism>
<dbReference type="SUPFAM" id="SSF49503">
    <property type="entry name" value="Cupredoxins"/>
    <property type="match status" value="1"/>
</dbReference>
<name>A0A438H9H8_VITVI</name>
<evidence type="ECO:0000256" key="7">
    <source>
        <dbReference type="SAM" id="SignalP"/>
    </source>
</evidence>
<dbReference type="Pfam" id="PF02298">
    <property type="entry name" value="Cu_bind_like"/>
    <property type="match status" value="1"/>
</dbReference>
<sequence>MSRFKCSRNPGGMLRMWWWWWWLMAAAAAMVGGCEANLIKVGGKQGWGPNVNYTEWAKNKHFYVGDWLYFIFDKHYFTVFEVNETNYERCSEQEFITNITKGGRDVFNLTHPRPYYFLSSGGYCWHGMKLAINVTHMPAPAPSPSKSNAPPSASSPTPIILSIALLCPLLFKFFFHA</sequence>
<protein>
    <submittedName>
        <fullName evidence="9">Lamin-like protein</fullName>
    </submittedName>
</protein>
<keyword evidence="6" id="KW-0472">Membrane</keyword>
<feature type="signal peptide" evidence="7">
    <location>
        <begin position="1"/>
        <end position="36"/>
    </location>
</feature>
<dbReference type="PROSITE" id="PS51485">
    <property type="entry name" value="PHYTOCYANIN"/>
    <property type="match status" value="1"/>
</dbReference>
<evidence type="ECO:0000256" key="1">
    <source>
        <dbReference type="ARBA" id="ARBA00022729"/>
    </source>
</evidence>
<dbReference type="GO" id="GO:0009055">
    <property type="term" value="F:electron transfer activity"/>
    <property type="evidence" value="ECO:0007669"/>
    <property type="project" value="InterPro"/>
</dbReference>
<keyword evidence="1 7" id="KW-0732">Signal</keyword>
<keyword evidence="6" id="KW-1133">Transmembrane helix</keyword>
<evidence type="ECO:0000256" key="2">
    <source>
        <dbReference type="ARBA" id="ARBA00023157"/>
    </source>
</evidence>
<dbReference type="InterPro" id="IPR039391">
    <property type="entry name" value="Phytocyanin-like"/>
</dbReference>
<evidence type="ECO:0000313" key="10">
    <source>
        <dbReference type="Proteomes" id="UP000288805"/>
    </source>
</evidence>
<accession>A0A438H9H8</accession>
<dbReference type="Proteomes" id="UP000288805">
    <property type="component" value="Unassembled WGS sequence"/>
</dbReference>
<feature type="chain" id="PRO_5018970116" evidence="7">
    <location>
        <begin position="37"/>
        <end position="177"/>
    </location>
</feature>
<dbReference type="EMBL" id="QGNW01000259">
    <property type="protein sequence ID" value="RVW80957.1"/>
    <property type="molecule type" value="Genomic_DNA"/>
</dbReference>
<reference evidence="9 10" key="1">
    <citation type="journal article" date="2018" name="PLoS Genet.">
        <title>Population sequencing reveals clonal diversity and ancestral inbreeding in the grapevine cultivar Chardonnay.</title>
        <authorList>
            <person name="Roach M.J."/>
            <person name="Johnson D.L."/>
            <person name="Bohlmann J."/>
            <person name="van Vuuren H.J."/>
            <person name="Jones S.J."/>
            <person name="Pretorius I.S."/>
            <person name="Schmidt S.A."/>
            <person name="Borneman A.R."/>
        </authorList>
    </citation>
    <scope>NUCLEOTIDE SEQUENCE [LARGE SCALE GENOMIC DNA]</scope>
    <source>
        <strain evidence="10">cv. Chardonnay</strain>
        <tissue evidence="9">Leaf</tissue>
    </source>
</reference>
<dbReference type="Gene3D" id="2.60.40.420">
    <property type="entry name" value="Cupredoxins - blue copper proteins"/>
    <property type="match status" value="1"/>
</dbReference>
<comment type="similarity">
    <text evidence="4">Belongs to the early nodulin-like (ENODL) family.</text>
</comment>
<keyword evidence="6" id="KW-0812">Transmembrane</keyword>
<keyword evidence="3" id="KW-0325">Glycoprotein</keyword>
<evidence type="ECO:0000256" key="5">
    <source>
        <dbReference type="ARBA" id="ARBA00037626"/>
    </source>
</evidence>
<proteinExistence type="inferred from homology"/>
<dbReference type="InterPro" id="IPR008972">
    <property type="entry name" value="Cupredoxin"/>
</dbReference>
<evidence type="ECO:0000313" key="9">
    <source>
        <dbReference type="EMBL" id="RVW80957.1"/>
    </source>
</evidence>
<dbReference type="PROSITE" id="PS51257">
    <property type="entry name" value="PROKAR_LIPOPROTEIN"/>
    <property type="match status" value="1"/>
</dbReference>
<feature type="domain" description="Phytocyanin" evidence="8">
    <location>
        <begin position="37"/>
        <end position="136"/>
    </location>
</feature>
<gene>
    <name evidence="9" type="primary">VvCHDp000413_2</name>
    <name evidence="9" type="ORF">CK203_037309</name>
</gene>
<evidence type="ECO:0000256" key="4">
    <source>
        <dbReference type="ARBA" id="ARBA00035011"/>
    </source>
</evidence>
<dbReference type="PANTHER" id="PTHR33021:SF547">
    <property type="entry name" value="OS03G0758500 PROTEIN"/>
    <property type="match status" value="1"/>
</dbReference>
<evidence type="ECO:0000256" key="3">
    <source>
        <dbReference type="ARBA" id="ARBA00023180"/>
    </source>
</evidence>
<dbReference type="PANTHER" id="PTHR33021">
    <property type="entry name" value="BLUE COPPER PROTEIN"/>
    <property type="match status" value="1"/>
</dbReference>
<evidence type="ECO:0000256" key="6">
    <source>
        <dbReference type="SAM" id="Phobius"/>
    </source>
</evidence>
<dbReference type="AlphaFoldDB" id="A0A438H9H8"/>
<feature type="transmembrane region" description="Helical" evidence="6">
    <location>
        <begin position="157"/>
        <end position="175"/>
    </location>
</feature>
<dbReference type="FunFam" id="2.60.40.420:FF:000018">
    <property type="entry name" value="Lamin-like protein"/>
    <property type="match status" value="1"/>
</dbReference>
<evidence type="ECO:0000259" key="8">
    <source>
        <dbReference type="PROSITE" id="PS51485"/>
    </source>
</evidence>
<keyword evidence="2" id="KW-1015">Disulfide bond</keyword>